<evidence type="ECO:0000313" key="1">
    <source>
        <dbReference type="EMBL" id="PKK75890.1"/>
    </source>
</evidence>
<gene>
    <name evidence="1" type="ORF">RhiirC2_735561</name>
</gene>
<sequence length="63" mass="7196">MPQVQPQPKDNNYGNYGLDGGIGINMEELFSILKMKLYLDTWGGINMEELFPILKLIIFSIAY</sequence>
<organism evidence="1 2">
    <name type="scientific">Rhizophagus irregularis</name>
    <dbReference type="NCBI Taxonomy" id="588596"/>
    <lineage>
        <taxon>Eukaryota</taxon>
        <taxon>Fungi</taxon>
        <taxon>Fungi incertae sedis</taxon>
        <taxon>Mucoromycota</taxon>
        <taxon>Glomeromycotina</taxon>
        <taxon>Glomeromycetes</taxon>
        <taxon>Glomerales</taxon>
        <taxon>Glomeraceae</taxon>
        <taxon>Rhizophagus</taxon>
    </lineage>
</organism>
<reference evidence="1 2" key="2">
    <citation type="submission" date="2017-10" db="EMBL/GenBank/DDBJ databases">
        <title>Extensive intraspecific genome diversity in a model arbuscular mycorrhizal fungus.</title>
        <authorList>
            <person name="Chen E.C.H."/>
            <person name="Morin E."/>
            <person name="Baudet D."/>
            <person name="Noel J."/>
            <person name="Ndikumana S."/>
            <person name="Charron P."/>
            <person name="St-Onge C."/>
            <person name="Giorgi J."/>
            <person name="Grigoriev I.V."/>
            <person name="Roux C."/>
            <person name="Martin F.M."/>
            <person name="Corradi N."/>
        </authorList>
    </citation>
    <scope>NUCLEOTIDE SEQUENCE [LARGE SCALE GENOMIC DNA]</scope>
    <source>
        <strain evidence="1 2">C2</strain>
    </source>
</reference>
<evidence type="ECO:0000313" key="2">
    <source>
        <dbReference type="Proteomes" id="UP000233469"/>
    </source>
</evidence>
<comment type="caution">
    <text evidence="1">The sequence shown here is derived from an EMBL/GenBank/DDBJ whole genome shotgun (WGS) entry which is preliminary data.</text>
</comment>
<proteinExistence type="predicted"/>
<name>A0A2N1NPS7_9GLOM</name>
<dbReference type="Proteomes" id="UP000233469">
    <property type="component" value="Unassembled WGS sequence"/>
</dbReference>
<dbReference type="EMBL" id="LLXL01000216">
    <property type="protein sequence ID" value="PKK75890.1"/>
    <property type="molecule type" value="Genomic_DNA"/>
</dbReference>
<reference evidence="1 2" key="1">
    <citation type="submission" date="2016-04" db="EMBL/GenBank/DDBJ databases">
        <title>Genome analyses suggest a sexual origin of heterokaryosis in a supposedly ancient asexual fungus.</title>
        <authorList>
            <person name="Ropars J."/>
            <person name="Sedzielewska K."/>
            <person name="Noel J."/>
            <person name="Charron P."/>
            <person name="Farinelli L."/>
            <person name="Marton T."/>
            <person name="Kruger M."/>
            <person name="Pelin A."/>
            <person name="Brachmann A."/>
            <person name="Corradi N."/>
        </authorList>
    </citation>
    <scope>NUCLEOTIDE SEQUENCE [LARGE SCALE GENOMIC DNA]</scope>
    <source>
        <strain evidence="1 2">C2</strain>
    </source>
</reference>
<accession>A0A2N1NPS7</accession>
<dbReference type="AlphaFoldDB" id="A0A2N1NPS7"/>
<protein>
    <submittedName>
        <fullName evidence="1">Uncharacterized protein</fullName>
    </submittedName>
</protein>